<sequence>MHRRLPWLSPIESHASDRRHDDLVMSFADTLFGFHEDAHSSPDSGHSQYDVDDDEDDTLCTAKSNKAFWDQQHQLLQASLCRTGSFEAKIRQATKAALRELSVPGMKCTCPQVAVANGCRSCLQREICRRLLNLGYNCAICKSKWSSSSKIPSGEHTYLEVMDKSNTKREVRVVIELNFPGQFEMARTNEEYNRLVSQLPQLYVGKVERLQLLVKILCSAAKQCMKEKKMHLGPWRKQKYMQAKWHGTCDRSTPARPLPTTGGYSVRPQRRPKASLLTCDLLENIPDLHRTVVEVV</sequence>
<dbReference type="PANTHER" id="PTHR31579:SF58">
    <property type="entry name" value="PLANT-SPECIFIC DOMAIN TIGR01615 FAMILY PROTEIN"/>
    <property type="match status" value="1"/>
</dbReference>
<dbReference type="InterPro" id="IPR006502">
    <property type="entry name" value="PDDEXK-like"/>
</dbReference>
<keyword evidence="2" id="KW-1185">Reference proteome</keyword>
<name>A0AAE1NBL4_9FABA</name>
<dbReference type="Proteomes" id="UP001293593">
    <property type="component" value="Unassembled WGS sequence"/>
</dbReference>
<dbReference type="AlphaFoldDB" id="A0AAE1NBL4"/>
<evidence type="ECO:0000313" key="1">
    <source>
        <dbReference type="EMBL" id="KAK4286154.1"/>
    </source>
</evidence>
<accession>A0AAE1NBL4</accession>
<dbReference type="PANTHER" id="PTHR31579">
    <property type="entry name" value="OS03G0796600 PROTEIN"/>
    <property type="match status" value="1"/>
</dbReference>
<dbReference type="EMBL" id="JAWXYG010000001">
    <property type="protein sequence ID" value="KAK4286154.1"/>
    <property type="molecule type" value="Genomic_DNA"/>
</dbReference>
<dbReference type="Pfam" id="PF04720">
    <property type="entry name" value="PDDEXK_6"/>
    <property type="match status" value="1"/>
</dbReference>
<protein>
    <submittedName>
        <fullName evidence="1">Uncharacterized protein</fullName>
    </submittedName>
</protein>
<reference evidence="1" key="1">
    <citation type="submission" date="2023-10" db="EMBL/GenBank/DDBJ databases">
        <title>Chromosome-level genome of the transformable northern wattle, Acacia crassicarpa.</title>
        <authorList>
            <person name="Massaro I."/>
            <person name="Sinha N.R."/>
            <person name="Poethig S."/>
            <person name="Leichty A.R."/>
        </authorList>
    </citation>
    <scope>NUCLEOTIDE SEQUENCE</scope>
    <source>
        <strain evidence="1">Acra3RX</strain>
        <tissue evidence="1">Leaf</tissue>
    </source>
</reference>
<comment type="caution">
    <text evidence="1">The sequence shown here is derived from an EMBL/GenBank/DDBJ whole genome shotgun (WGS) entry which is preliminary data.</text>
</comment>
<proteinExistence type="predicted"/>
<evidence type="ECO:0000313" key="2">
    <source>
        <dbReference type="Proteomes" id="UP001293593"/>
    </source>
</evidence>
<dbReference type="NCBIfam" id="TIGR01615">
    <property type="entry name" value="A_thal_3542"/>
    <property type="match status" value="1"/>
</dbReference>
<gene>
    <name evidence="1" type="ORF">QN277_002750</name>
</gene>
<organism evidence="1 2">
    <name type="scientific">Acacia crassicarpa</name>
    <name type="common">northern wattle</name>
    <dbReference type="NCBI Taxonomy" id="499986"/>
    <lineage>
        <taxon>Eukaryota</taxon>
        <taxon>Viridiplantae</taxon>
        <taxon>Streptophyta</taxon>
        <taxon>Embryophyta</taxon>
        <taxon>Tracheophyta</taxon>
        <taxon>Spermatophyta</taxon>
        <taxon>Magnoliopsida</taxon>
        <taxon>eudicotyledons</taxon>
        <taxon>Gunneridae</taxon>
        <taxon>Pentapetalae</taxon>
        <taxon>rosids</taxon>
        <taxon>fabids</taxon>
        <taxon>Fabales</taxon>
        <taxon>Fabaceae</taxon>
        <taxon>Caesalpinioideae</taxon>
        <taxon>mimosoid clade</taxon>
        <taxon>Acacieae</taxon>
        <taxon>Acacia</taxon>
    </lineage>
</organism>